<proteinExistence type="inferred from homology"/>
<dbReference type="GO" id="GO:0043022">
    <property type="term" value="F:ribosome binding"/>
    <property type="evidence" value="ECO:0007669"/>
    <property type="project" value="TreeGrafter"/>
</dbReference>
<evidence type="ECO:0000256" key="7">
    <source>
        <dbReference type="PROSITE-ProRule" id="PRU00181"/>
    </source>
</evidence>
<dbReference type="NCBIfam" id="TIGR00008">
    <property type="entry name" value="infA"/>
    <property type="match status" value="1"/>
</dbReference>
<dbReference type="EMBL" id="JAKUCV010002454">
    <property type="protein sequence ID" value="KAJ4842600.1"/>
    <property type="molecule type" value="Genomic_DNA"/>
</dbReference>
<sequence length="144" mass="15967">MASIPTITSTQIQRTLFPAKPTTLSSSKTLSLGTPTPTAHPLCRRLVGVVPPPRFHQPIRAGPKSNQADGKWVHEGSITESLPNGMFQIHLDNGDDVVGYISGKIRKNFVRVLPGDRVSVEVSRYDTSRGRIVYRHRKREPTTE</sequence>
<comment type="similarity">
    <text evidence="2">Belongs to the IF-1 family.</text>
</comment>
<dbReference type="InterPro" id="IPR004368">
    <property type="entry name" value="TIF_IF1"/>
</dbReference>
<gene>
    <name evidence="9" type="ORF">Tsubulata_025115</name>
</gene>
<dbReference type="SUPFAM" id="SSF50249">
    <property type="entry name" value="Nucleic acid-binding proteins"/>
    <property type="match status" value="1"/>
</dbReference>
<keyword evidence="10" id="KW-1185">Reference proteome</keyword>
<comment type="function">
    <text evidence="1">One of the essential components for the initiation of protein synthesis. Stabilizes the binding of IF-2 and IF-3 on the 30S subunit to which N-formylmethionyl-tRNA(fMet) subsequently binds. Helps modulate mRNA selection, yielding the 30S pre-initiation complex (PIC). Upon addition of the 50S ribosomal subunit IF-1, IF-2 and IF-3 are released leaving the mature 70S translation initiation complex.</text>
</comment>
<dbReference type="InterPro" id="IPR006196">
    <property type="entry name" value="RNA-binding_domain_S1_IF1"/>
</dbReference>
<comment type="caution">
    <text evidence="9">The sequence shown here is derived from an EMBL/GenBank/DDBJ whole genome shotgun (WGS) entry which is preliminary data.</text>
</comment>
<dbReference type="OrthoDB" id="1714886at2759"/>
<keyword evidence="4 7" id="KW-0396">Initiation factor</keyword>
<dbReference type="FunFam" id="2.40.50.140:FF:000002">
    <property type="entry name" value="Translation initiation factor IF-1"/>
    <property type="match status" value="1"/>
</dbReference>
<evidence type="ECO:0000313" key="9">
    <source>
        <dbReference type="EMBL" id="KAJ4842600.1"/>
    </source>
</evidence>
<dbReference type="PANTHER" id="PTHR33370">
    <property type="entry name" value="TRANSLATION INITIATION FACTOR IF-1, CHLOROPLASTIC"/>
    <property type="match status" value="1"/>
</dbReference>
<dbReference type="HAMAP" id="MF_00075">
    <property type="entry name" value="IF_1"/>
    <property type="match status" value="1"/>
</dbReference>
<name>A0A9Q0G564_9ROSI</name>
<dbReference type="GO" id="GO:0003743">
    <property type="term" value="F:translation initiation factor activity"/>
    <property type="evidence" value="ECO:0007669"/>
    <property type="project" value="UniProtKB-UniRule"/>
</dbReference>
<keyword evidence="5 7" id="KW-0648">Protein biosynthesis</keyword>
<dbReference type="InterPro" id="IPR012340">
    <property type="entry name" value="NA-bd_OB-fold"/>
</dbReference>
<dbReference type="AlphaFoldDB" id="A0A9Q0G564"/>
<evidence type="ECO:0000256" key="1">
    <source>
        <dbReference type="ARBA" id="ARBA00003935"/>
    </source>
</evidence>
<reference evidence="9" key="2">
    <citation type="journal article" date="2023" name="Plants (Basel)">
        <title>Annotation of the Turnera subulata (Passifloraceae) Draft Genome Reveals the S-Locus Evolved after the Divergence of Turneroideae from Passifloroideae in a Stepwise Manner.</title>
        <authorList>
            <person name="Henning P.M."/>
            <person name="Roalson E.H."/>
            <person name="Mir W."/>
            <person name="McCubbin A.G."/>
            <person name="Shore J.S."/>
        </authorList>
    </citation>
    <scope>NUCLEOTIDE SEQUENCE</scope>
    <source>
        <strain evidence="9">F60SS</strain>
    </source>
</reference>
<reference evidence="9" key="1">
    <citation type="submission" date="2022-02" db="EMBL/GenBank/DDBJ databases">
        <authorList>
            <person name="Henning P.M."/>
            <person name="McCubbin A.G."/>
            <person name="Shore J.S."/>
        </authorList>
    </citation>
    <scope>NUCLEOTIDE SEQUENCE</scope>
    <source>
        <strain evidence="9">F60SS</strain>
        <tissue evidence="9">Leaves</tissue>
    </source>
</reference>
<organism evidence="9 10">
    <name type="scientific">Turnera subulata</name>
    <dbReference type="NCBI Taxonomy" id="218843"/>
    <lineage>
        <taxon>Eukaryota</taxon>
        <taxon>Viridiplantae</taxon>
        <taxon>Streptophyta</taxon>
        <taxon>Embryophyta</taxon>
        <taxon>Tracheophyta</taxon>
        <taxon>Spermatophyta</taxon>
        <taxon>Magnoliopsida</taxon>
        <taxon>eudicotyledons</taxon>
        <taxon>Gunneridae</taxon>
        <taxon>Pentapetalae</taxon>
        <taxon>rosids</taxon>
        <taxon>fabids</taxon>
        <taxon>Malpighiales</taxon>
        <taxon>Passifloraceae</taxon>
        <taxon>Turnera</taxon>
    </lineage>
</organism>
<dbReference type="Pfam" id="PF01176">
    <property type="entry name" value="eIF-1a"/>
    <property type="match status" value="1"/>
</dbReference>
<protein>
    <recommendedName>
        <fullName evidence="6">Translation initiation factor IF-1, chloroplastic</fullName>
    </recommendedName>
</protein>
<dbReference type="PANTHER" id="PTHR33370:SF1">
    <property type="entry name" value="TRANSLATION INITIATION FACTOR IF-1, CHLOROPLASTIC"/>
    <property type="match status" value="1"/>
</dbReference>
<evidence type="ECO:0000256" key="5">
    <source>
        <dbReference type="ARBA" id="ARBA00022917"/>
    </source>
</evidence>
<evidence type="ECO:0000313" key="10">
    <source>
        <dbReference type="Proteomes" id="UP001141552"/>
    </source>
</evidence>
<comment type="subunit">
    <text evidence="3">Component of the 30S ribosomal translation pre-initiation complex which assembles on the 30S ribosome in the order IF-2 and IF-3, IF-1 and N-formylmethionyl-tRNA(fMet); mRNA recruitment can occur at any time during PIC assembly.</text>
</comment>
<dbReference type="Gene3D" id="2.40.50.140">
    <property type="entry name" value="Nucleic acid-binding proteins"/>
    <property type="match status" value="1"/>
</dbReference>
<dbReference type="Proteomes" id="UP001141552">
    <property type="component" value="Unassembled WGS sequence"/>
</dbReference>
<evidence type="ECO:0000256" key="2">
    <source>
        <dbReference type="ARBA" id="ARBA00010939"/>
    </source>
</evidence>
<evidence type="ECO:0000256" key="6">
    <source>
        <dbReference type="ARBA" id="ARBA00068272"/>
    </source>
</evidence>
<dbReference type="CDD" id="cd04451">
    <property type="entry name" value="S1_IF1"/>
    <property type="match status" value="1"/>
</dbReference>
<feature type="domain" description="S1-like" evidence="8">
    <location>
        <begin position="75"/>
        <end position="137"/>
    </location>
</feature>
<accession>A0A9Q0G564</accession>
<dbReference type="GO" id="GO:0005829">
    <property type="term" value="C:cytosol"/>
    <property type="evidence" value="ECO:0007669"/>
    <property type="project" value="TreeGrafter"/>
</dbReference>
<evidence type="ECO:0000259" key="8">
    <source>
        <dbReference type="PROSITE" id="PS50832"/>
    </source>
</evidence>
<dbReference type="GO" id="GO:0003723">
    <property type="term" value="F:RNA binding"/>
    <property type="evidence" value="ECO:0007669"/>
    <property type="project" value="InterPro"/>
</dbReference>
<evidence type="ECO:0000256" key="4">
    <source>
        <dbReference type="ARBA" id="ARBA00022540"/>
    </source>
</evidence>
<dbReference type="PROSITE" id="PS50832">
    <property type="entry name" value="S1_IF1_TYPE"/>
    <property type="match status" value="1"/>
</dbReference>
<evidence type="ECO:0000256" key="3">
    <source>
        <dbReference type="ARBA" id="ARBA00011599"/>
    </source>
</evidence>